<keyword evidence="2" id="KW-1185">Reference proteome</keyword>
<gene>
    <name evidence="1" type="ORF">RPERSI_LOCUS33824</name>
</gene>
<protein>
    <submittedName>
        <fullName evidence="1">31051_t:CDS:1</fullName>
    </submittedName>
</protein>
<accession>A0ACA9SPS0</accession>
<name>A0ACA9SPS0_9GLOM</name>
<reference evidence="1" key="1">
    <citation type="submission" date="2021-06" db="EMBL/GenBank/DDBJ databases">
        <authorList>
            <person name="Kallberg Y."/>
            <person name="Tangrot J."/>
            <person name="Rosling A."/>
        </authorList>
    </citation>
    <scope>NUCLEOTIDE SEQUENCE</scope>
    <source>
        <strain evidence="1">MA461A</strain>
    </source>
</reference>
<feature type="non-terminal residue" evidence="1">
    <location>
        <position position="1"/>
    </location>
</feature>
<dbReference type="Proteomes" id="UP000789920">
    <property type="component" value="Unassembled WGS sequence"/>
</dbReference>
<dbReference type="EMBL" id="CAJVQC010148308">
    <property type="protein sequence ID" value="CAG8845794.1"/>
    <property type="molecule type" value="Genomic_DNA"/>
</dbReference>
<comment type="caution">
    <text evidence="1">The sequence shown here is derived from an EMBL/GenBank/DDBJ whole genome shotgun (WGS) entry which is preliminary data.</text>
</comment>
<sequence length="78" mass="9045">TDVDATPSLSAVPFSKFTQIINDIITVAEEITTIYQSAEHNKRISRLLFERIVAIETSLRLLKAYKDEHKEFFNKQNF</sequence>
<evidence type="ECO:0000313" key="2">
    <source>
        <dbReference type="Proteomes" id="UP000789920"/>
    </source>
</evidence>
<feature type="non-terminal residue" evidence="1">
    <location>
        <position position="78"/>
    </location>
</feature>
<organism evidence="1 2">
    <name type="scientific">Racocetra persica</name>
    <dbReference type="NCBI Taxonomy" id="160502"/>
    <lineage>
        <taxon>Eukaryota</taxon>
        <taxon>Fungi</taxon>
        <taxon>Fungi incertae sedis</taxon>
        <taxon>Mucoromycota</taxon>
        <taxon>Glomeromycotina</taxon>
        <taxon>Glomeromycetes</taxon>
        <taxon>Diversisporales</taxon>
        <taxon>Gigasporaceae</taxon>
        <taxon>Racocetra</taxon>
    </lineage>
</organism>
<evidence type="ECO:0000313" key="1">
    <source>
        <dbReference type="EMBL" id="CAG8845794.1"/>
    </source>
</evidence>
<proteinExistence type="predicted"/>